<dbReference type="Gene3D" id="3.10.170.20">
    <property type="match status" value="1"/>
</dbReference>
<keyword evidence="6 17" id="KW-0732">Signal</keyword>
<evidence type="ECO:0000313" key="21">
    <source>
        <dbReference type="EMBL" id="CAD9107409.1"/>
    </source>
</evidence>
<feature type="active site" evidence="15">
    <location>
        <position position="266"/>
    </location>
</feature>
<keyword evidence="11 19" id="KW-0472">Membrane</keyword>
<evidence type="ECO:0000256" key="15">
    <source>
        <dbReference type="PIRSR" id="PIRSR601577-1"/>
    </source>
</evidence>
<feature type="chain" id="PRO_5031596068" description="Leishmanolysin-like peptidase" evidence="17">
    <location>
        <begin position="27"/>
        <end position="821"/>
    </location>
</feature>
<reference evidence="21" key="1">
    <citation type="submission" date="2021-01" db="EMBL/GenBank/DDBJ databases">
        <authorList>
            <person name="Corre E."/>
            <person name="Pelletier E."/>
            <person name="Niang G."/>
            <person name="Scheremetjew M."/>
            <person name="Finn R."/>
            <person name="Kale V."/>
            <person name="Holt S."/>
            <person name="Cochrane G."/>
            <person name="Meng A."/>
            <person name="Brown T."/>
            <person name="Cohen L."/>
        </authorList>
    </citation>
    <scope>NUCLEOTIDE SEQUENCE</scope>
    <source>
        <strain evidence="21">CCAP 1951/1</strain>
    </source>
</reference>
<comment type="similarity">
    <text evidence="3 17">Belongs to the peptidase M8 family.</text>
</comment>
<evidence type="ECO:0000256" key="10">
    <source>
        <dbReference type="ARBA" id="ARBA00023049"/>
    </source>
</evidence>
<dbReference type="CDD" id="cd00102">
    <property type="entry name" value="IPT"/>
    <property type="match status" value="1"/>
</dbReference>
<dbReference type="SUPFAM" id="SSF55486">
    <property type="entry name" value="Metalloproteases ('zincins'), catalytic domain"/>
    <property type="match status" value="1"/>
</dbReference>
<keyword evidence="7 17" id="KW-0378">Hydrolase</keyword>
<protein>
    <recommendedName>
        <fullName evidence="17">Leishmanolysin-like peptidase</fullName>
        <ecNumber evidence="17">3.4.24.-</ecNumber>
    </recommendedName>
</protein>
<feature type="binding site" evidence="16">
    <location>
        <position position="373"/>
    </location>
    <ligand>
        <name>Zn(2+)</name>
        <dbReference type="ChEBI" id="CHEBI:29105"/>
        <note>catalytic</note>
    </ligand>
</feature>
<keyword evidence="12" id="KW-0865">Zymogen</keyword>
<gene>
    <name evidence="21" type="ORF">NDES1114_LOCUS10422</name>
</gene>
<feature type="signal peptide" evidence="17">
    <location>
        <begin position="1"/>
        <end position="26"/>
    </location>
</feature>
<dbReference type="Pfam" id="PF01833">
    <property type="entry name" value="TIG"/>
    <property type="match status" value="1"/>
</dbReference>
<evidence type="ECO:0000256" key="11">
    <source>
        <dbReference type="ARBA" id="ARBA00023136"/>
    </source>
</evidence>
<keyword evidence="9" id="KW-0130">Cell adhesion</keyword>
<evidence type="ECO:0000259" key="20">
    <source>
        <dbReference type="Pfam" id="PF01833"/>
    </source>
</evidence>
<dbReference type="InterPro" id="IPR002909">
    <property type="entry name" value="IPT_dom"/>
</dbReference>
<feature type="binding site" evidence="16">
    <location>
        <position position="265"/>
    </location>
    <ligand>
        <name>Zn(2+)</name>
        <dbReference type="ChEBI" id="CHEBI:29105"/>
        <note>catalytic</note>
    </ligand>
</feature>
<evidence type="ECO:0000256" key="8">
    <source>
        <dbReference type="ARBA" id="ARBA00022833"/>
    </source>
</evidence>
<dbReference type="FunFam" id="3.90.132.10:FF:000001">
    <property type="entry name" value="leishmanolysin-like peptidase isoform X2"/>
    <property type="match status" value="1"/>
</dbReference>
<evidence type="ECO:0000256" key="2">
    <source>
        <dbReference type="ARBA" id="ARBA00004370"/>
    </source>
</evidence>
<organism evidence="21">
    <name type="scientific">Neobodo designis</name>
    <name type="common">Flagellated protozoan</name>
    <name type="synonym">Bodo designis</name>
    <dbReference type="NCBI Taxonomy" id="312471"/>
    <lineage>
        <taxon>Eukaryota</taxon>
        <taxon>Discoba</taxon>
        <taxon>Euglenozoa</taxon>
        <taxon>Kinetoplastea</taxon>
        <taxon>Metakinetoplastina</taxon>
        <taxon>Neobodonida</taxon>
        <taxon>Neobodo</taxon>
    </lineage>
</organism>
<dbReference type="GO" id="GO:0004222">
    <property type="term" value="F:metalloendopeptidase activity"/>
    <property type="evidence" value="ECO:0007669"/>
    <property type="project" value="UniProtKB-UniRule"/>
</dbReference>
<evidence type="ECO:0000256" key="13">
    <source>
        <dbReference type="ARBA" id="ARBA00023157"/>
    </source>
</evidence>
<dbReference type="GO" id="GO:0046872">
    <property type="term" value="F:metal ion binding"/>
    <property type="evidence" value="ECO:0007669"/>
    <property type="project" value="UniProtKB-KW"/>
</dbReference>
<dbReference type="PANTHER" id="PTHR10942:SF0">
    <property type="entry name" value="LEISHMANOLYSIN-LIKE PEPTIDASE"/>
    <property type="match status" value="1"/>
</dbReference>
<dbReference type="GO" id="GO:0005737">
    <property type="term" value="C:cytoplasm"/>
    <property type="evidence" value="ECO:0007669"/>
    <property type="project" value="TreeGrafter"/>
</dbReference>
<comment type="cofactor">
    <cofactor evidence="16 17">
        <name>Zn(2+)</name>
        <dbReference type="ChEBI" id="CHEBI:29105"/>
    </cofactor>
    <text evidence="16 17">Binds 1 zinc ion per subunit.</text>
</comment>
<dbReference type="EMBL" id="HBGF01015886">
    <property type="protein sequence ID" value="CAD9107409.1"/>
    <property type="molecule type" value="Transcribed_RNA"/>
</dbReference>
<dbReference type="EC" id="3.4.24.-" evidence="17"/>
<dbReference type="GO" id="GO:0006508">
    <property type="term" value="P:proteolysis"/>
    <property type="evidence" value="ECO:0007669"/>
    <property type="project" value="UniProtKB-KW"/>
</dbReference>
<keyword evidence="4 17" id="KW-0645">Protease</keyword>
<dbReference type="AlphaFoldDB" id="A0A7S1PXC8"/>
<evidence type="ECO:0000256" key="1">
    <source>
        <dbReference type="ARBA" id="ARBA00001249"/>
    </source>
</evidence>
<keyword evidence="5 16" id="KW-0479">Metal-binding</keyword>
<evidence type="ECO:0000256" key="18">
    <source>
        <dbReference type="SAM" id="MobiDB-lite"/>
    </source>
</evidence>
<evidence type="ECO:0000256" key="4">
    <source>
        <dbReference type="ARBA" id="ARBA00022670"/>
    </source>
</evidence>
<feature type="region of interest" description="Disordered" evidence="18">
    <location>
        <begin position="791"/>
        <end position="821"/>
    </location>
</feature>
<comment type="subcellular location">
    <subcellularLocation>
        <location evidence="2">Membrane</location>
    </subcellularLocation>
</comment>
<dbReference type="PANTHER" id="PTHR10942">
    <property type="entry name" value="LEISHMANOLYSIN-LIKE PEPTIDASE"/>
    <property type="match status" value="1"/>
</dbReference>
<evidence type="ECO:0000256" key="5">
    <source>
        <dbReference type="ARBA" id="ARBA00022723"/>
    </source>
</evidence>
<evidence type="ECO:0000256" key="12">
    <source>
        <dbReference type="ARBA" id="ARBA00023145"/>
    </source>
</evidence>
<keyword evidence="14" id="KW-0325">Glycoprotein</keyword>
<evidence type="ECO:0000256" key="7">
    <source>
        <dbReference type="ARBA" id="ARBA00022801"/>
    </source>
</evidence>
<keyword evidence="19" id="KW-0812">Transmembrane</keyword>
<dbReference type="Gene3D" id="2.60.40.10">
    <property type="entry name" value="Immunoglobulins"/>
    <property type="match status" value="1"/>
</dbReference>
<comment type="catalytic activity">
    <reaction evidence="1">
        <text>Preference for hydrophobic residues at P1 and P1' and basic residues at P2' and P3'. A model nonapeptide is cleaved at -Ala-Tyr-|-Leu-Lys-Lys-.</text>
        <dbReference type="EC" id="3.4.24.36"/>
    </reaction>
</comment>
<evidence type="ECO:0000256" key="17">
    <source>
        <dbReference type="RuleBase" id="RU366077"/>
    </source>
</evidence>
<evidence type="ECO:0000256" key="9">
    <source>
        <dbReference type="ARBA" id="ARBA00022889"/>
    </source>
</evidence>
<evidence type="ECO:0000256" key="19">
    <source>
        <dbReference type="SAM" id="Phobius"/>
    </source>
</evidence>
<keyword evidence="8 16" id="KW-0862">Zinc</keyword>
<dbReference type="InterPro" id="IPR014756">
    <property type="entry name" value="Ig_E-set"/>
</dbReference>
<dbReference type="Pfam" id="PF01457">
    <property type="entry name" value="Peptidase_M8"/>
    <property type="match status" value="1"/>
</dbReference>
<dbReference type="SUPFAM" id="SSF81296">
    <property type="entry name" value="E set domains"/>
    <property type="match status" value="1"/>
</dbReference>
<dbReference type="GO" id="GO:0007155">
    <property type="term" value="P:cell adhesion"/>
    <property type="evidence" value="ECO:0007669"/>
    <property type="project" value="UniProtKB-KW"/>
</dbReference>
<keyword evidence="10 16" id="KW-0482">Metalloprotease</keyword>
<name>A0A7S1PXC8_NEODS</name>
<evidence type="ECO:0000256" key="14">
    <source>
        <dbReference type="ARBA" id="ARBA00023180"/>
    </source>
</evidence>
<sequence>MRTTTLPWTAAVVALLAMAGLPEASASPGECSHNNFAQRVYHAPMPTEHLRGRTQAEAREHHRRLHAQSTNSWHNLRIRFNWTYVDDPSQDIRPGTEAAPGHKACYDGGPSEVWVGKPTSPPVYCFVPEEGYAHRYVDNCLMLCNSSSTANAADITKLKDVSNRVANTFSSVLQAELIAGTTDAISILSDANNNCGDMRFGPYDATNVDIVMYATIRPLLHTGGTIAFASSCALHPTTDRPTLAHMNVAPETIKHNDNLYDVLLHELTHALGFTPSVYGFYRHPNNNTQRYRDYDPVMYPYGPLNGTGAVYDTTLTPPRVSVDYVQLANNPGTKLYFVTPTVVAHAKTHWDCQTITGVELENGGNSSSSTASHWEMRVLMGEYMVARQSDDMHLTGFTLSLFHDMGFYRSIQTNAESLQWGHRMGCAWATGSCKDWPSNYFCTGPGSGCGFNFSFDGNCKYSNAFTAPIPAPYRYFPNADNPAITGGTDTLADYCPYYGKFSNKAVCSERQPDEALGSTPGDSAACFRTATRGALINPIPVYPECFRMLCNSSSSGQWATVRIGDNFYPCSPNGLVNLMYPPRSSLASSTEANPIAYNAIDDAYVGTFQCGIDIPRRCADPASHGLVTTASVNFPTLTDVQPKVGVVEGGTEFNVTGTNFDNCQDIRVGGVFATDVERVSSTMLKGKLGVVEATGSAGGPEENGLGMVTVEVWCNITNVCPEGCGAVRLRDVFELKHDETATVDLASALEEFLATDVGKAVGGIVALIVVVVIICILKSCLAEGDSGEIALNEPLDQNKPVEMRPAPQQNRRPAFDDDDML</sequence>
<feature type="binding site" evidence="16">
    <location>
        <position position="269"/>
    </location>
    <ligand>
        <name>Zn(2+)</name>
        <dbReference type="ChEBI" id="CHEBI:29105"/>
        <note>catalytic</note>
    </ligand>
</feature>
<dbReference type="InterPro" id="IPR001577">
    <property type="entry name" value="Peptidase_M8"/>
</dbReference>
<dbReference type="Gene3D" id="2.10.55.10">
    <property type="entry name" value="Leishmanolysin domain 3"/>
    <property type="match status" value="1"/>
</dbReference>
<feature type="domain" description="IPT/TIG" evidence="20">
    <location>
        <begin position="635"/>
        <end position="688"/>
    </location>
</feature>
<keyword evidence="13" id="KW-1015">Disulfide bond</keyword>
<evidence type="ECO:0000256" key="6">
    <source>
        <dbReference type="ARBA" id="ARBA00022729"/>
    </source>
</evidence>
<evidence type="ECO:0000256" key="3">
    <source>
        <dbReference type="ARBA" id="ARBA00005860"/>
    </source>
</evidence>
<dbReference type="GO" id="GO:0016020">
    <property type="term" value="C:membrane"/>
    <property type="evidence" value="ECO:0007669"/>
    <property type="project" value="UniProtKB-SubCell"/>
</dbReference>
<feature type="transmembrane region" description="Helical" evidence="19">
    <location>
        <begin position="760"/>
        <end position="777"/>
    </location>
</feature>
<dbReference type="Gene3D" id="3.90.132.10">
    <property type="entry name" value="Leishmanolysin , domain 2"/>
    <property type="match status" value="1"/>
</dbReference>
<dbReference type="InterPro" id="IPR013783">
    <property type="entry name" value="Ig-like_fold"/>
</dbReference>
<keyword evidence="19" id="KW-1133">Transmembrane helix</keyword>
<proteinExistence type="inferred from homology"/>
<evidence type="ECO:0000256" key="16">
    <source>
        <dbReference type="PIRSR" id="PIRSR601577-2"/>
    </source>
</evidence>
<accession>A0A7S1PXC8</accession>